<accession>A0A7G6T0U5</accession>
<organism evidence="1 2">
    <name type="scientific">Mesorhizobium huakuii</name>
    <dbReference type="NCBI Taxonomy" id="28104"/>
    <lineage>
        <taxon>Bacteria</taxon>
        <taxon>Pseudomonadati</taxon>
        <taxon>Pseudomonadota</taxon>
        <taxon>Alphaproteobacteria</taxon>
        <taxon>Hyphomicrobiales</taxon>
        <taxon>Phyllobacteriaceae</taxon>
        <taxon>Mesorhizobium</taxon>
    </lineage>
</organism>
<sequence>MTIKQSDAALGKINVPYPSYAGETVTVRYKYAVPLGLVLNDIIEIAPIPPNCRVTDMVLDSDDLDTGTTIAFDVGIMSGDWQSQDQARTCGAEFFAASTLAQAGGVARPTAKTAFRTVSATTARSIGIKFQAAATGLTVGEVGLTVSYHAL</sequence>
<reference evidence="2" key="1">
    <citation type="journal article" date="2020" name="Mol. Plant Microbe">
        <title>Rhizobial microsymbionts of the narrowly endemic Oxytropis species growing in Kamchatka are characterized by significant genetic diversity and possess a set of genes that are associated with T3SS and T6SS secretion systems and can affect the development of symbiosis.</title>
        <authorList>
            <person name="Safronova V."/>
            <person name="Guro P."/>
            <person name="Sazanova A."/>
            <person name="Kuznetsova I."/>
            <person name="Belimov A."/>
            <person name="Yakubov V."/>
            <person name="Chirak E."/>
            <person name="Afonin A."/>
            <person name="Gogolev Y."/>
            <person name="Andronov E."/>
            <person name="Tikhonovich I."/>
        </authorList>
    </citation>
    <scope>NUCLEOTIDE SEQUENCE [LARGE SCALE GENOMIC DNA]</scope>
    <source>
        <strain evidence="2">583</strain>
    </source>
</reference>
<gene>
    <name evidence="1" type="ORF">HB778_30395</name>
</gene>
<dbReference type="RefSeq" id="WP_183459246.1">
    <property type="nucleotide sequence ID" value="NZ_CP050296.1"/>
</dbReference>
<evidence type="ECO:0000313" key="1">
    <source>
        <dbReference type="EMBL" id="QND60377.1"/>
    </source>
</evidence>
<protein>
    <submittedName>
        <fullName evidence="1">Uncharacterized protein</fullName>
    </submittedName>
</protein>
<dbReference type="Proteomes" id="UP000515465">
    <property type="component" value="Chromosome"/>
</dbReference>
<name>A0A7G6T0U5_9HYPH</name>
<proteinExistence type="predicted"/>
<dbReference type="AlphaFoldDB" id="A0A7G6T0U5"/>
<evidence type="ECO:0000313" key="2">
    <source>
        <dbReference type="Proteomes" id="UP000515465"/>
    </source>
</evidence>
<dbReference type="EMBL" id="CP050296">
    <property type="protein sequence ID" value="QND60377.1"/>
    <property type="molecule type" value="Genomic_DNA"/>
</dbReference>